<feature type="domain" description="Glutamate/phenylalanine/leucine/valine/L-tryptophan dehydrogenase C-terminal" evidence="3">
    <location>
        <begin position="182"/>
        <end position="413"/>
    </location>
</feature>
<dbReference type="PRINTS" id="PR00082">
    <property type="entry name" value="GLFDHDRGNASE"/>
</dbReference>
<dbReference type="SUPFAM" id="SSF53223">
    <property type="entry name" value="Aminoacid dehydrogenase-like, N-terminal domain"/>
    <property type="match status" value="1"/>
</dbReference>
<evidence type="ECO:0000256" key="1">
    <source>
        <dbReference type="ARBA" id="ARBA00006382"/>
    </source>
</evidence>
<organism evidence="4">
    <name type="scientific">marine metagenome</name>
    <dbReference type="NCBI Taxonomy" id="408172"/>
    <lineage>
        <taxon>unclassified sequences</taxon>
        <taxon>metagenomes</taxon>
        <taxon>ecological metagenomes</taxon>
    </lineage>
</organism>
<dbReference type="SUPFAM" id="SSF51735">
    <property type="entry name" value="NAD(P)-binding Rossmann-fold domains"/>
    <property type="match status" value="1"/>
</dbReference>
<dbReference type="Pfam" id="PF02812">
    <property type="entry name" value="ELFV_dehydrog_N"/>
    <property type="match status" value="1"/>
</dbReference>
<dbReference type="InterPro" id="IPR036291">
    <property type="entry name" value="NAD(P)-bd_dom_sf"/>
</dbReference>
<comment type="similarity">
    <text evidence="1">Belongs to the Glu/Leu/Phe/Val dehydrogenases family.</text>
</comment>
<dbReference type="InterPro" id="IPR033524">
    <property type="entry name" value="Glu/Leu/Phe/Val_DH_AS"/>
</dbReference>
<dbReference type="InterPro" id="IPR014362">
    <property type="entry name" value="Glu_DH"/>
</dbReference>
<dbReference type="GO" id="GO:0006538">
    <property type="term" value="P:L-glutamate catabolic process"/>
    <property type="evidence" value="ECO:0007669"/>
    <property type="project" value="TreeGrafter"/>
</dbReference>
<evidence type="ECO:0000256" key="2">
    <source>
        <dbReference type="ARBA" id="ARBA00023002"/>
    </source>
</evidence>
<dbReference type="PANTHER" id="PTHR11606">
    <property type="entry name" value="GLUTAMATE DEHYDROGENASE"/>
    <property type="match status" value="1"/>
</dbReference>
<dbReference type="GO" id="GO:0004352">
    <property type="term" value="F:glutamate dehydrogenase (NAD+) activity"/>
    <property type="evidence" value="ECO:0007669"/>
    <property type="project" value="TreeGrafter"/>
</dbReference>
<dbReference type="PANTHER" id="PTHR11606:SF13">
    <property type="entry name" value="GLUTAMATE DEHYDROGENASE 1, MITOCHONDRIAL"/>
    <property type="match status" value="1"/>
</dbReference>
<keyword evidence="2" id="KW-0560">Oxidoreductase</keyword>
<dbReference type="AlphaFoldDB" id="A0A381YXR7"/>
<evidence type="ECO:0000313" key="4">
    <source>
        <dbReference type="EMBL" id="SVA81866.1"/>
    </source>
</evidence>
<dbReference type="SMART" id="SM00839">
    <property type="entry name" value="ELFV_dehydrog"/>
    <property type="match status" value="1"/>
</dbReference>
<protein>
    <recommendedName>
        <fullName evidence="3">Glutamate/phenylalanine/leucine/valine/L-tryptophan dehydrogenase C-terminal domain-containing protein</fullName>
    </recommendedName>
</protein>
<accession>A0A381YXR7</accession>
<dbReference type="Gene3D" id="3.40.50.10860">
    <property type="entry name" value="Leucine Dehydrogenase, chain A, domain 1"/>
    <property type="match status" value="1"/>
</dbReference>
<dbReference type="InterPro" id="IPR006096">
    <property type="entry name" value="Glu/Leu/Phe/Val/Trp_DH_C"/>
</dbReference>
<dbReference type="Gene3D" id="3.40.50.720">
    <property type="entry name" value="NAD(P)-binding Rossmann-like Domain"/>
    <property type="match status" value="1"/>
</dbReference>
<gene>
    <name evidence="4" type="ORF">METZ01_LOCUS134720</name>
</gene>
<dbReference type="InterPro" id="IPR046346">
    <property type="entry name" value="Aminoacid_DH-like_N_sf"/>
</dbReference>
<sequence>MTDQNLNKLCQNQLELAGKLGNIDKTFLTFLSEPKNEIIVNFPVVLDDGKLHMFKGYRIQHNNLAGPYKGGLRFDEICHLDECKALAFWMTIKCSLQKLPLGGAKGGIKFNPRKFSKNELKKISKEYSRALFRFIGSDIDIPAPDVGSNSQIMDWMTAAYQSVRKTHNNDMYTGKSVGYGGSQGRGEATGRGMMICAREWFKNKGIECKGKKFVIQGFGKVGSHAANFLCKLGMICVGIGDHTGYLYNEKGFDINMVINYVKETGDINGFADGIKLTKEKFFSLDVYTIILAALELQICGDFAKNLKCKLIIEGANGPIDMEADEILSEKNIAVIPDVLANSGGVIVSYYEWLQNRRQEYWDLYEVRSKLDKHMTKTFKKVFKLNQSNEELNLRISSYIISLENLYNSYQVRKSCI</sequence>
<name>A0A381YXR7_9ZZZZ</name>
<dbReference type="EMBL" id="UINC01019341">
    <property type="protein sequence ID" value="SVA81866.1"/>
    <property type="molecule type" value="Genomic_DNA"/>
</dbReference>
<dbReference type="Pfam" id="PF00208">
    <property type="entry name" value="ELFV_dehydrog"/>
    <property type="match status" value="1"/>
</dbReference>
<dbReference type="CDD" id="cd01076">
    <property type="entry name" value="NAD_bind_1_Glu_DH"/>
    <property type="match status" value="1"/>
</dbReference>
<dbReference type="PROSITE" id="PS00074">
    <property type="entry name" value="GLFV_DEHYDROGENASE"/>
    <property type="match status" value="1"/>
</dbReference>
<proteinExistence type="inferred from homology"/>
<evidence type="ECO:0000259" key="3">
    <source>
        <dbReference type="SMART" id="SM00839"/>
    </source>
</evidence>
<dbReference type="PIRSF" id="PIRSF000185">
    <property type="entry name" value="Glu_DH"/>
    <property type="match status" value="1"/>
</dbReference>
<reference evidence="4" key="1">
    <citation type="submission" date="2018-05" db="EMBL/GenBank/DDBJ databases">
        <authorList>
            <person name="Lanie J.A."/>
            <person name="Ng W.-L."/>
            <person name="Kazmierczak K.M."/>
            <person name="Andrzejewski T.M."/>
            <person name="Davidsen T.M."/>
            <person name="Wayne K.J."/>
            <person name="Tettelin H."/>
            <person name="Glass J.I."/>
            <person name="Rusch D."/>
            <person name="Podicherti R."/>
            <person name="Tsui H.-C.T."/>
            <person name="Winkler M.E."/>
        </authorList>
    </citation>
    <scope>NUCLEOTIDE SEQUENCE</scope>
</reference>
<dbReference type="InterPro" id="IPR033922">
    <property type="entry name" value="NAD_bind_Glu_DH"/>
</dbReference>
<dbReference type="InterPro" id="IPR006097">
    <property type="entry name" value="Glu/Leu/Phe/Val/Trp_DH_dimer"/>
</dbReference>
<dbReference type="InterPro" id="IPR006095">
    <property type="entry name" value="Glu/Leu/Phe/Val/Trp_DH"/>
</dbReference>